<feature type="region of interest" description="Disordered" evidence="1">
    <location>
        <begin position="25"/>
        <end position="69"/>
    </location>
</feature>
<feature type="region of interest" description="Disordered" evidence="1">
    <location>
        <begin position="455"/>
        <end position="545"/>
    </location>
</feature>
<dbReference type="GO" id="GO:0005737">
    <property type="term" value="C:cytoplasm"/>
    <property type="evidence" value="ECO:0007669"/>
    <property type="project" value="Ensembl"/>
</dbReference>
<dbReference type="GO" id="GO:1990247">
    <property type="term" value="F:N6-methyladenosine-containing RNA reader activity"/>
    <property type="evidence" value="ECO:0007669"/>
    <property type="project" value="Ensembl"/>
</dbReference>
<dbReference type="GO" id="GO:0005634">
    <property type="term" value="C:nucleus"/>
    <property type="evidence" value="ECO:0007669"/>
    <property type="project" value="Ensembl"/>
</dbReference>
<feature type="region of interest" description="Disordered" evidence="1">
    <location>
        <begin position="769"/>
        <end position="829"/>
    </location>
</feature>
<dbReference type="GO" id="GO:0061157">
    <property type="term" value="P:mRNA destabilization"/>
    <property type="evidence" value="ECO:0007669"/>
    <property type="project" value="Ensembl"/>
</dbReference>
<feature type="region of interest" description="Disordered" evidence="1">
    <location>
        <begin position="619"/>
        <end position="680"/>
    </location>
</feature>
<feature type="region of interest" description="Disordered" evidence="1">
    <location>
        <begin position="1076"/>
        <end position="1096"/>
    </location>
</feature>
<feature type="compositionally biased region" description="Low complexity" evidence="1">
    <location>
        <begin position="636"/>
        <end position="650"/>
    </location>
</feature>
<feature type="compositionally biased region" description="Polar residues" evidence="1">
    <location>
        <begin position="961"/>
        <end position="972"/>
    </location>
</feature>
<feature type="compositionally biased region" description="Polar residues" evidence="1">
    <location>
        <begin position="703"/>
        <end position="720"/>
    </location>
</feature>
<evidence type="ECO:0000313" key="2">
    <source>
        <dbReference type="Ensembl" id="ENSACAP00000038590.1"/>
    </source>
</evidence>
<accession>A0A803TTQ0</accession>
<reference evidence="2" key="3">
    <citation type="submission" date="2025-09" db="UniProtKB">
        <authorList>
            <consortium name="Ensembl"/>
        </authorList>
    </citation>
    <scope>IDENTIFICATION</scope>
</reference>
<sequence length="1234" mass="139059">MHFLHVVEITKYFLLTDDDFDQFDKPGAERSWRRRTGDDDWDSELDDDLLGEDLLTGKKTQSDMSDEELNDDLLQSDNEEEQHFSRRMHIAQDVAISLNATSGMVTSFELSERANDPSIEQDSEYEQGEDELGYDKSEVIEEYSEEYTEEGQHEGQETELTEDQIEYGEDQGEEEIYNDEVLDLEINEPLDEFPDEEYMQSYSEQQVIEQQEYAAEEELEEVADAQTPPNESEEQVVIENLELQEETKEESDEEEDDDEESGRLRFKTERKEGTIIRLSDVTRERRNIPETLELSAEAKAALHEFEERERQMKQGRYGSRRGGRRGGPLMFRGMGEQRRDNNERGRMKDHRPALLATQGAVMTHSDRIFRHQQPIRNLFQQQQQQQLQGLLPIPSQHHTPPPPPQGIHMPPQLETPRILMTPPPVTSQQPKNIHINPHFKGTVVTPVQVPLLPVPAQPRPAVGPQRFPAPPDFPPNPPGPVPTNFNQAPRLSLQDQWRGPPPPLPPPPQDREPFFMGDPRFPSHPLFEQRSPPPPPPPLLNSTHPVPGQNPLAFVQPGPGFNQQGQQPMFPRDRMVRPNLQPQGPVGVLHFNQPGAANTRPFLPPRQPFVQVPGQPFLTALTQPNMQGPLHPPLPQHQQHPQLPQQHQHQQPPPHPQHQHQQPPPPHPQHQQHQSHQQQHHLLAVPPQPLIPVAPSQFRPHMQTAQQQSNSNRMQCQQRQGLVKARHNTPTQNIVKRPNQQLQSPAQRNSNLRELPIAPLHAIEAVSNHRTSTPAAQVKPIASTTSAVRPVPAMKNEQGRTETKPKAVTPVAQPKVEAKSEQELPEEDEETRLYRLKIEEQKRLREEILKQKELRRQLQAGARKRELLERLAQQQQQPQQPGSSVQHQEEETSQAPANGSPLLPLPGAPPRQNVKYRLMGKKQDPLVPSPPTAQPKPTNILQAGDNAQFQGQQIKTVKQLRQTRTVPENELSSPYKGLQTRSGGVHLINPSQIARVASVQGQPQELKPGMKRTVMQRANSGSGDGPHVGTKVRVIKLSGGGGENVGFPHLEGPPLRPQLPLEQRHQPVRKVTLTKGTVQQPHQPHPHPHPHPHLHPHQLAQMHSALPPGLKNIPGIHQAKKVIPHGRGRGLAGQMGRGRLMPNKQNLRVVECKPQPCVVSVEGLSSSTTDVQLKNLLMSVGPIQVDHPGLMLLVPGIFHSIKLTASEKRHTRGQGHLAVNDTYLKMLPLAPQCV</sequence>
<feature type="compositionally biased region" description="Acidic residues" evidence="1">
    <location>
        <begin position="119"/>
        <end position="132"/>
    </location>
</feature>
<feature type="compositionally biased region" description="Acidic residues" evidence="1">
    <location>
        <begin position="140"/>
        <end position="149"/>
    </location>
</feature>
<dbReference type="InterPro" id="IPR039878">
    <property type="entry name" value="RBM33"/>
</dbReference>
<dbReference type="AlphaFoldDB" id="A0A803TTQ0"/>
<feature type="compositionally biased region" description="Acidic residues" evidence="1">
    <location>
        <begin position="231"/>
        <end position="260"/>
    </location>
</feature>
<feature type="compositionally biased region" description="Acidic residues" evidence="1">
    <location>
        <begin position="157"/>
        <end position="173"/>
    </location>
</feature>
<feature type="region of interest" description="Disordered" evidence="1">
    <location>
        <begin position="187"/>
        <end position="206"/>
    </location>
</feature>
<feature type="region of interest" description="Disordered" evidence="1">
    <location>
        <begin position="871"/>
        <end position="913"/>
    </location>
</feature>
<feature type="compositionally biased region" description="Acidic residues" evidence="1">
    <location>
        <begin position="214"/>
        <end position="223"/>
    </location>
</feature>
<feature type="region of interest" description="Disordered" evidence="1">
    <location>
        <begin position="110"/>
        <end position="173"/>
    </location>
</feature>
<feature type="region of interest" description="Disordered" evidence="1">
    <location>
        <begin position="700"/>
        <end position="725"/>
    </location>
</feature>
<dbReference type="InParanoid" id="A0A803TTQ0"/>
<feature type="compositionally biased region" description="Acidic residues" evidence="1">
    <location>
        <begin position="187"/>
        <end position="198"/>
    </location>
</feature>
<gene>
    <name evidence="2" type="primary">RBM33</name>
</gene>
<feature type="compositionally biased region" description="Acidic residues" evidence="1">
    <location>
        <begin position="39"/>
        <end position="51"/>
    </location>
</feature>
<feature type="compositionally biased region" description="Basic residues" evidence="1">
    <location>
        <begin position="1084"/>
        <end position="1096"/>
    </location>
</feature>
<organism evidence="2 3">
    <name type="scientific">Anolis carolinensis</name>
    <name type="common">Green anole</name>
    <name type="synonym">American chameleon</name>
    <dbReference type="NCBI Taxonomy" id="28377"/>
    <lineage>
        <taxon>Eukaryota</taxon>
        <taxon>Metazoa</taxon>
        <taxon>Chordata</taxon>
        <taxon>Craniata</taxon>
        <taxon>Vertebrata</taxon>
        <taxon>Euteleostomi</taxon>
        <taxon>Lepidosauria</taxon>
        <taxon>Squamata</taxon>
        <taxon>Bifurcata</taxon>
        <taxon>Unidentata</taxon>
        <taxon>Episquamata</taxon>
        <taxon>Toxicofera</taxon>
        <taxon>Iguania</taxon>
        <taxon>Dactyloidae</taxon>
        <taxon>Anolis</taxon>
    </lineage>
</organism>
<keyword evidence="3" id="KW-1185">Reference proteome</keyword>
<protein>
    <submittedName>
        <fullName evidence="2">RNA binding motif protein 33</fullName>
    </submittedName>
</protein>
<dbReference type="GeneTree" id="ENSGT00530000063891"/>
<dbReference type="GO" id="GO:0106222">
    <property type="term" value="F:lncRNA binding"/>
    <property type="evidence" value="ECO:0007669"/>
    <property type="project" value="Ensembl"/>
</dbReference>
<dbReference type="Proteomes" id="UP000001646">
    <property type="component" value="Chromosome 6"/>
</dbReference>
<dbReference type="Ensembl" id="ENSACAT00000047105.1">
    <property type="protein sequence ID" value="ENSACAP00000038590.1"/>
    <property type="gene ID" value="ENSACAG00000011035.4"/>
</dbReference>
<evidence type="ECO:0000313" key="3">
    <source>
        <dbReference type="Proteomes" id="UP000001646"/>
    </source>
</evidence>
<feature type="compositionally biased region" description="Pro residues" evidence="1">
    <location>
        <begin position="499"/>
        <end position="508"/>
    </location>
</feature>
<feature type="region of interest" description="Disordered" evidence="1">
    <location>
        <begin position="213"/>
        <end position="269"/>
    </location>
</feature>
<dbReference type="GO" id="GO:0006405">
    <property type="term" value="P:RNA export from nucleus"/>
    <property type="evidence" value="ECO:0007669"/>
    <property type="project" value="Ensembl"/>
</dbReference>
<feature type="compositionally biased region" description="Pro residues" evidence="1">
    <location>
        <begin position="467"/>
        <end position="481"/>
    </location>
</feature>
<dbReference type="PANTHER" id="PTHR22014:SF2">
    <property type="entry name" value="RNA-BINDING PROTEIN 33"/>
    <property type="match status" value="1"/>
</dbReference>
<reference evidence="2" key="2">
    <citation type="submission" date="2025-08" db="UniProtKB">
        <authorList>
            <consortium name="Ensembl"/>
        </authorList>
    </citation>
    <scope>IDENTIFICATION</scope>
</reference>
<feature type="compositionally biased region" description="Pro residues" evidence="1">
    <location>
        <begin position="651"/>
        <end position="668"/>
    </location>
</feature>
<evidence type="ECO:0000256" key="1">
    <source>
        <dbReference type="SAM" id="MobiDB-lite"/>
    </source>
</evidence>
<feature type="region of interest" description="Disordered" evidence="1">
    <location>
        <begin position="961"/>
        <end position="983"/>
    </location>
</feature>
<dbReference type="GO" id="GO:0003723">
    <property type="term" value="F:RNA binding"/>
    <property type="evidence" value="ECO:0000318"/>
    <property type="project" value="GO_Central"/>
</dbReference>
<proteinExistence type="predicted"/>
<dbReference type="PANTHER" id="PTHR22014">
    <property type="entry name" value="RNA-BINDING PROTEIN 33"/>
    <property type="match status" value="1"/>
</dbReference>
<name>A0A803TTQ0_ANOCA</name>
<reference evidence="2 3" key="1">
    <citation type="submission" date="2009-12" db="EMBL/GenBank/DDBJ databases">
        <title>The Genome Sequence of Anolis carolinensis (Green Anole Lizard).</title>
        <authorList>
            <consortium name="The Genome Sequencing Platform"/>
            <person name="Di Palma F."/>
            <person name="Alfoldi J."/>
            <person name="Heiman D."/>
            <person name="Young S."/>
            <person name="Grabherr M."/>
            <person name="Johnson J."/>
            <person name="Lander E.S."/>
            <person name="Lindblad-Toh K."/>
        </authorList>
    </citation>
    <scope>NUCLEOTIDE SEQUENCE [LARGE SCALE GENOMIC DNA]</scope>
    <source>
        <strain evidence="2 3">JBL SC #1</strain>
    </source>
</reference>
<dbReference type="Bgee" id="ENSACAG00000011035">
    <property type="expression patterns" value="Expressed in embryonic post-anal tail and 13 other cell types or tissues"/>
</dbReference>
<feature type="region of interest" description="Disordered" evidence="1">
    <location>
        <begin position="307"/>
        <end position="347"/>
    </location>
</feature>
<feature type="compositionally biased region" description="Basic and acidic residues" evidence="1">
    <location>
        <begin position="335"/>
        <end position="347"/>
    </location>
</feature>
<feature type="compositionally biased region" description="Basic and acidic residues" evidence="1">
    <location>
        <begin position="25"/>
        <end position="38"/>
    </location>
</feature>
<feature type="compositionally biased region" description="Low complexity" evidence="1">
    <location>
        <begin position="669"/>
        <end position="680"/>
    </location>
</feature>